<dbReference type="PANTHER" id="PTHR43547:SF2">
    <property type="entry name" value="HYBRID SIGNAL TRANSDUCTION HISTIDINE KINASE C"/>
    <property type="match status" value="1"/>
</dbReference>
<evidence type="ECO:0000313" key="9">
    <source>
        <dbReference type="EMBL" id="CDM94992.1"/>
    </source>
</evidence>
<dbReference type="InterPro" id="IPR036890">
    <property type="entry name" value="HATPase_C_sf"/>
</dbReference>
<evidence type="ECO:0000256" key="5">
    <source>
        <dbReference type="ARBA" id="ARBA00023012"/>
    </source>
</evidence>
<evidence type="ECO:0000256" key="4">
    <source>
        <dbReference type="ARBA" id="ARBA00022777"/>
    </source>
</evidence>
<evidence type="ECO:0000256" key="1">
    <source>
        <dbReference type="ARBA" id="ARBA00000085"/>
    </source>
</evidence>
<dbReference type="RefSeq" id="WP_008050645.1">
    <property type="nucleotide sequence ID" value="NZ_FO818640.1"/>
</dbReference>
<dbReference type="Pfam" id="PF00072">
    <property type="entry name" value="Response_reg"/>
    <property type="match status" value="1"/>
</dbReference>
<dbReference type="CDD" id="cd17574">
    <property type="entry name" value="REC_OmpR"/>
    <property type="match status" value="1"/>
</dbReference>
<accession>A0A9P1NZC1</accession>
<dbReference type="InterPro" id="IPR003594">
    <property type="entry name" value="HATPase_dom"/>
</dbReference>
<keyword evidence="9" id="KW-0808">Transferase</keyword>
<dbReference type="Gene3D" id="3.30.565.10">
    <property type="entry name" value="Histidine kinase-like ATPase, C-terminal domain"/>
    <property type="match status" value="1"/>
</dbReference>
<feature type="modified residue" description="4-aspartylphosphate" evidence="6">
    <location>
        <position position="52"/>
    </location>
</feature>
<evidence type="ECO:0000313" key="10">
    <source>
        <dbReference type="Proteomes" id="UP000032946"/>
    </source>
</evidence>
<gene>
    <name evidence="9" type="ORF">ARTHRO_30258</name>
</gene>
<feature type="domain" description="Response regulatory" evidence="8">
    <location>
        <begin position="3"/>
        <end position="119"/>
    </location>
</feature>
<dbReference type="EC" id="2.7.13.3" evidence="2"/>
<dbReference type="Proteomes" id="UP000032946">
    <property type="component" value="Chromosome"/>
</dbReference>
<dbReference type="SUPFAM" id="SSF55874">
    <property type="entry name" value="ATPase domain of HSP90 chaperone/DNA topoisomerase II/histidine kinase"/>
    <property type="match status" value="1"/>
</dbReference>
<dbReference type="SMART" id="SM00448">
    <property type="entry name" value="REC"/>
    <property type="match status" value="1"/>
</dbReference>
<dbReference type="Gene3D" id="3.40.50.2300">
    <property type="match status" value="1"/>
</dbReference>
<organism evidence="9 10">
    <name type="scientific">Limnospira indica PCC 8005</name>
    <dbReference type="NCBI Taxonomy" id="376219"/>
    <lineage>
        <taxon>Bacteria</taxon>
        <taxon>Bacillati</taxon>
        <taxon>Cyanobacteriota</taxon>
        <taxon>Cyanophyceae</taxon>
        <taxon>Oscillatoriophycideae</taxon>
        <taxon>Oscillatoriales</taxon>
        <taxon>Sirenicapillariaceae</taxon>
        <taxon>Limnospira</taxon>
    </lineage>
</organism>
<dbReference type="PRINTS" id="PR00344">
    <property type="entry name" value="BCTRLSENSOR"/>
</dbReference>
<dbReference type="SUPFAM" id="SSF52172">
    <property type="entry name" value="CheY-like"/>
    <property type="match status" value="1"/>
</dbReference>
<dbReference type="Pfam" id="PF02518">
    <property type="entry name" value="HATPase_c"/>
    <property type="match status" value="1"/>
</dbReference>
<dbReference type="InterPro" id="IPR003661">
    <property type="entry name" value="HisK_dim/P_dom"/>
</dbReference>
<evidence type="ECO:0000256" key="2">
    <source>
        <dbReference type="ARBA" id="ARBA00012438"/>
    </source>
</evidence>
<dbReference type="InterPro" id="IPR004358">
    <property type="entry name" value="Sig_transdc_His_kin-like_C"/>
</dbReference>
<evidence type="ECO:0000259" key="7">
    <source>
        <dbReference type="PROSITE" id="PS50109"/>
    </source>
</evidence>
<reference evidence="9 10" key="1">
    <citation type="submission" date="2014-02" db="EMBL/GenBank/DDBJ databases">
        <authorList>
            <person name="Genoscope - CEA"/>
        </authorList>
    </citation>
    <scope>NUCLEOTIDE SEQUENCE [LARGE SCALE GENOMIC DNA]</scope>
    <source>
        <strain evidence="9 10">PCC 8005</strain>
    </source>
</reference>
<keyword evidence="4 9" id="KW-0418">Kinase</keyword>
<keyword evidence="10" id="KW-1185">Reference proteome</keyword>
<dbReference type="CDD" id="cd00082">
    <property type="entry name" value="HisKA"/>
    <property type="match status" value="1"/>
</dbReference>
<dbReference type="SUPFAM" id="SSF47384">
    <property type="entry name" value="Homodimeric domain of signal transducing histidine kinase"/>
    <property type="match status" value="1"/>
</dbReference>
<keyword evidence="3 6" id="KW-0597">Phosphoprotein</keyword>
<dbReference type="InterPro" id="IPR011006">
    <property type="entry name" value="CheY-like_superfamily"/>
</dbReference>
<comment type="catalytic activity">
    <reaction evidence="1">
        <text>ATP + protein L-histidine = ADP + protein N-phospho-L-histidine.</text>
        <dbReference type="EC" id="2.7.13.3"/>
    </reaction>
</comment>
<keyword evidence="5" id="KW-0902">Two-component regulatory system</keyword>
<dbReference type="EMBL" id="FO818640">
    <property type="protein sequence ID" value="CDM94992.1"/>
    <property type="molecule type" value="Genomic_DNA"/>
</dbReference>
<name>A0A9P1NZC1_9CYAN</name>
<protein>
    <recommendedName>
        <fullName evidence="2">histidine kinase</fullName>
        <ecNumber evidence="2">2.7.13.3</ecNumber>
    </recommendedName>
</protein>
<dbReference type="PROSITE" id="PS50109">
    <property type="entry name" value="HIS_KIN"/>
    <property type="match status" value="1"/>
</dbReference>
<dbReference type="GO" id="GO:0000155">
    <property type="term" value="F:phosphorelay sensor kinase activity"/>
    <property type="evidence" value="ECO:0007669"/>
    <property type="project" value="InterPro"/>
</dbReference>
<dbReference type="InterPro" id="IPR005467">
    <property type="entry name" value="His_kinase_dom"/>
</dbReference>
<feature type="domain" description="Histidine kinase" evidence="7">
    <location>
        <begin position="143"/>
        <end position="364"/>
    </location>
</feature>
<evidence type="ECO:0000256" key="6">
    <source>
        <dbReference type="PROSITE-ProRule" id="PRU00169"/>
    </source>
</evidence>
<dbReference type="PANTHER" id="PTHR43547">
    <property type="entry name" value="TWO-COMPONENT HISTIDINE KINASE"/>
    <property type="match status" value="1"/>
</dbReference>
<dbReference type="SMART" id="SM00388">
    <property type="entry name" value="HisKA"/>
    <property type="match status" value="1"/>
</dbReference>
<dbReference type="CDD" id="cd00075">
    <property type="entry name" value="HATPase"/>
    <property type="match status" value="1"/>
</dbReference>
<dbReference type="PROSITE" id="PS50110">
    <property type="entry name" value="RESPONSE_REGULATORY"/>
    <property type="match status" value="1"/>
</dbReference>
<dbReference type="InterPro" id="IPR036097">
    <property type="entry name" value="HisK_dim/P_sf"/>
</dbReference>
<dbReference type="Pfam" id="PF00512">
    <property type="entry name" value="HisKA"/>
    <property type="match status" value="1"/>
</dbReference>
<proteinExistence type="predicted"/>
<sequence length="369" mass="41663">MAKVLVIEDEETIRENLVELLEIEDFDVISAENGKLGVEQAHKHLPDLILCDVMMPELDGYGVLKELRSHMETATIPFIFLTAKADRDDLREGMNLGADDYLTKPCSMEELLTAIAIRLEKQSLIKQQSEIQIRELRENITHSLPHELRTPLNGIISNTELLLSNLDLFEPDEIKEILQDIRISGRRLYRLIINFLLYADLEIIGLNVEKVRSLRSIQVKDSQSVIIKAATQQAQEHQRETDLEFDLENATVQMAANQLEKVVVELIDNACKFSEPGTPIQVISQVGEEFLLLKISDRGRGMTPEQISKIGAHVQFQRKLYEQQGSGLGLSIIKCIVELHGGQWRIESESNQQTTISLNLPLGLDVLPG</sequence>
<dbReference type="SMART" id="SM00387">
    <property type="entry name" value="HATPase_c"/>
    <property type="match status" value="1"/>
</dbReference>
<dbReference type="Gene3D" id="1.10.287.130">
    <property type="match status" value="1"/>
</dbReference>
<dbReference type="SMR" id="A0A9P1NZC1"/>
<dbReference type="AlphaFoldDB" id="A0A9P1NZC1"/>
<evidence type="ECO:0000256" key="3">
    <source>
        <dbReference type="ARBA" id="ARBA00022553"/>
    </source>
</evidence>
<dbReference type="InterPro" id="IPR001789">
    <property type="entry name" value="Sig_transdc_resp-reg_receiver"/>
</dbReference>
<evidence type="ECO:0000259" key="8">
    <source>
        <dbReference type="PROSITE" id="PS50110"/>
    </source>
</evidence>